<dbReference type="EMBL" id="AENT01000020">
    <property type="protein sequence ID" value="EFR42694.1"/>
    <property type="molecule type" value="Genomic_DNA"/>
</dbReference>
<protein>
    <submittedName>
        <fullName evidence="1">Uncharacterized protein</fullName>
    </submittedName>
</protein>
<gene>
    <name evidence="1" type="ORF">HMPREF9220_0888</name>
</gene>
<accession>E4L940</accession>
<dbReference type="RefSeq" id="WP_007554682.1">
    <property type="nucleotide sequence ID" value="NZ_AENT01000020.1"/>
</dbReference>
<name>E4L940_9FIRM</name>
<comment type="caution">
    <text evidence="1">The sequence shown here is derived from an EMBL/GenBank/DDBJ whole genome shotgun (WGS) entry which is preliminary data.</text>
</comment>
<dbReference type="AlphaFoldDB" id="E4L940"/>
<evidence type="ECO:0000313" key="1">
    <source>
        <dbReference type="EMBL" id="EFR42694.1"/>
    </source>
</evidence>
<sequence>MRKLIRSILIMFLFLFAFSTVNTHAYYGVLSDRDAESLSRKSFNMRGTEGIYYNLYIIGENETADTFQNYWKGGRFDTAYSCRHYTAYISESVNSSAFEQSENLFDQVRFGRARSSQETINLTDGNVYLMENTNGNPDILVTSEQMSSSFVDYRFFIIKDGKLTAMKVKYSDGEIGVTTIGRPSKPYIMQDGTIAIPRFRQRQFTPGEKYGDYTAVYMPDYTNCILISAYVIWE</sequence>
<dbReference type="Proteomes" id="UP000004594">
    <property type="component" value="Unassembled WGS sequence"/>
</dbReference>
<dbReference type="eggNOG" id="ENOG503488D">
    <property type="taxonomic scope" value="Bacteria"/>
</dbReference>
<evidence type="ECO:0000313" key="2">
    <source>
        <dbReference type="Proteomes" id="UP000004594"/>
    </source>
</evidence>
<organism evidence="1 2">
    <name type="scientific">Dialister micraerophilus UPII 345-E</name>
    <dbReference type="NCBI Taxonomy" id="910314"/>
    <lineage>
        <taxon>Bacteria</taxon>
        <taxon>Bacillati</taxon>
        <taxon>Bacillota</taxon>
        <taxon>Negativicutes</taxon>
        <taxon>Veillonellales</taxon>
        <taxon>Veillonellaceae</taxon>
        <taxon>Dialister</taxon>
    </lineage>
</organism>
<dbReference type="OrthoDB" id="9998146at2"/>
<reference evidence="1 2" key="1">
    <citation type="submission" date="2010-11" db="EMBL/GenBank/DDBJ databases">
        <authorList>
            <person name="Durkin A.S."/>
            <person name="Madupu R."/>
            <person name="Torralba M."/>
            <person name="Gillis M."/>
            <person name="Methe B."/>
            <person name="Sutton G."/>
            <person name="Nelson K.E."/>
        </authorList>
    </citation>
    <scope>NUCLEOTIDE SEQUENCE [LARGE SCALE GENOMIC DNA]</scope>
    <source>
        <strain evidence="1 2">UPII 345-E</strain>
    </source>
</reference>
<proteinExistence type="predicted"/>